<keyword evidence="3" id="KW-1185">Reference proteome</keyword>
<dbReference type="SUPFAM" id="SSF46785">
    <property type="entry name" value="Winged helix' DNA-binding domain"/>
    <property type="match status" value="1"/>
</dbReference>
<dbReference type="InterPro" id="IPR001845">
    <property type="entry name" value="HTH_ArsR_DNA-bd_dom"/>
</dbReference>
<dbReference type="SMART" id="SM00418">
    <property type="entry name" value="HTH_ARSR"/>
    <property type="match status" value="1"/>
</dbReference>
<evidence type="ECO:0000313" key="2">
    <source>
        <dbReference type="EMBL" id="BDA65343.1"/>
    </source>
</evidence>
<name>A0ABM7UE31_9ACTO</name>
<protein>
    <submittedName>
        <fullName evidence="2">Transcriptional regulator</fullName>
    </submittedName>
</protein>
<accession>A0ABM7UE31</accession>
<dbReference type="PROSITE" id="PS50987">
    <property type="entry name" value="HTH_ARSR_2"/>
    <property type="match status" value="1"/>
</dbReference>
<dbReference type="NCBIfam" id="NF033788">
    <property type="entry name" value="HTH_metalloreg"/>
    <property type="match status" value="1"/>
</dbReference>
<sequence length="120" mass="13906">MTCDYTVTNHEAVDDDDQDRVFKALADRTRRALLDRLRSRNGQSLAELTEGFEMSRFGVAKHLRILQDAGLVVMRREGRCTAHYLNPVPIQQIHHRWMNPYTTGFSQHLIDLKSVLEDQP</sequence>
<dbReference type="Pfam" id="PF12840">
    <property type="entry name" value="HTH_20"/>
    <property type="match status" value="1"/>
</dbReference>
<dbReference type="Proteomes" id="UP000824496">
    <property type="component" value="Chromosome"/>
</dbReference>
<proteinExistence type="predicted"/>
<gene>
    <name evidence="2" type="ORF">MANAM107_21770</name>
</gene>
<dbReference type="PANTHER" id="PTHR38600">
    <property type="entry name" value="TRANSCRIPTIONAL REGULATORY PROTEIN"/>
    <property type="match status" value="1"/>
</dbReference>
<feature type="domain" description="HTH arsR-type" evidence="1">
    <location>
        <begin position="10"/>
        <end position="105"/>
    </location>
</feature>
<dbReference type="PANTHER" id="PTHR38600:SF1">
    <property type="entry name" value="TRANSCRIPTIONAL REGULATORY PROTEIN"/>
    <property type="match status" value="1"/>
</dbReference>
<dbReference type="InterPro" id="IPR036388">
    <property type="entry name" value="WH-like_DNA-bd_sf"/>
</dbReference>
<evidence type="ECO:0000313" key="3">
    <source>
        <dbReference type="Proteomes" id="UP000824496"/>
    </source>
</evidence>
<organism evidence="2 3">
    <name type="scientific">Actinomyces capricornis</name>
    <dbReference type="NCBI Taxonomy" id="2755559"/>
    <lineage>
        <taxon>Bacteria</taxon>
        <taxon>Bacillati</taxon>
        <taxon>Actinomycetota</taxon>
        <taxon>Actinomycetes</taxon>
        <taxon>Actinomycetales</taxon>
        <taxon>Actinomycetaceae</taxon>
        <taxon>Actinomyces</taxon>
    </lineage>
</organism>
<reference evidence="2 3" key="1">
    <citation type="submission" date="2021-08" db="EMBL/GenBank/DDBJ databases">
        <title>Whole genome sequence of novel Actinomyces species strain MAS-1.</title>
        <authorList>
            <person name="Saito M."/>
            <person name="Kuwahara N."/>
            <person name="Takizawa T."/>
            <person name="Gotouda H."/>
            <person name="Ochiai T."/>
        </authorList>
    </citation>
    <scope>NUCLEOTIDE SEQUENCE [LARGE SCALE GENOMIC DNA]</scope>
    <source>
        <strain evidence="2 3">MAS-1</strain>
    </source>
</reference>
<dbReference type="EMBL" id="AP025017">
    <property type="protein sequence ID" value="BDA65343.1"/>
    <property type="molecule type" value="Genomic_DNA"/>
</dbReference>
<dbReference type="Gene3D" id="1.10.10.10">
    <property type="entry name" value="Winged helix-like DNA-binding domain superfamily/Winged helix DNA-binding domain"/>
    <property type="match status" value="1"/>
</dbReference>
<dbReference type="CDD" id="cd00090">
    <property type="entry name" value="HTH_ARSR"/>
    <property type="match status" value="1"/>
</dbReference>
<dbReference type="InterPro" id="IPR036390">
    <property type="entry name" value="WH_DNA-bd_sf"/>
</dbReference>
<dbReference type="InterPro" id="IPR011991">
    <property type="entry name" value="ArsR-like_HTH"/>
</dbReference>
<dbReference type="PRINTS" id="PR00778">
    <property type="entry name" value="HTHARSR"/>
</dbReference>
<evidence type="ECO:0000259" key="1">
    <source>
        <dbReference type="PROSITE" id="PS50987"/>
    </source>
</evidence>